<dbReference type="Proteomes" id="UP000564573">
    <property type="component" value="Unassembled WGS sequence"/>
</dbReference>
<dbReference type="InterPro" id="IPR014710">
    <property type="entry name" value="RmlC-like_jellyroll"/>
</dbReference>
<name>A0A839XS93_9PSEU</name>
<accession>A0A839XS93</accession>
<keyword evidence="2" id="KW-1185">Reference proteome</keyword>
<gene>
    <name evidence="1" type="ORF">FB384_004575</name>
</gene>
<sequence length="157" mass="17605">MSIAFASLLDDAVWMPMPLLGQQENPRYLWEDGRPLADAPVDFAATFGENMLVSTAPIDLPAFNRNPLRVVPNFVVPRHLHNIDETVLVLQGEYWIEHGPESDPQVVRVGPGCFFTSRAGTPYTMTAGPEGVTYIETWGVPVQNLKTVWFDKGWVHR</sequence>
<dbReference type="InterPro" id="IPR011051">
    <property type="entry name" value="RmlC_Cupin_sf"/>
</dbReference>
<dbReference type="SUPFAM" id="SSF51182">
    <property type="entry name" value="RmlC-like cupins"/>
    <property type="match status" value="1"/>
</dbReference>
<evidence type="ECO:0000313" key="1">
    <source>
        <dbReference type="EMBL" id="MBB3665617.1"/>
    </source>
</evidence>
<reference evidence="1 2" key="1">
    <citation type="submission" date="2020-08" db="EMBL/GenBank/DDBJ databases">
        <title>Sequencing the genomes of 1000 actinobacteria strains.</title>
        <authorList>
            <person name="Klenk H.-P."/>
        </authorList>
    </citation>
    <scope>NUCLEOTIDE SEQUENCE [LARGE SCALE GENOMIC DNA]</scope>
    <source>
        <strain evidence="1 2">DSM 45267</strain>
    </source>
</reference>
<dbReference type="EMBL" id="JACIBS010000005">
    <property type="protein sequence ID" value="MBB3665617.1"/>
    <property type="molecule type" value="Genomic_DNA"/>
</dbReference>
<dbReference type="AlphaFoldDB" id="A0A839XS93"/>
<comment type="caution">
    <text evidence="1">The sequence shown here is derived from an EMBL/GenBank/DDBJ whole genome shotgun (WGS) entry which is preliminary data.</text>
</comment>
<proteinExistence type="predicted"/>
<evidence type="ECO:0008006" key="3">
    <source>
        <dbReference type="Google" id="ProtNLM"/>
    </source>
</evidence>
<evidence type="ECO:0000313" key="2">
    <source>
        <dbReference type="Proteomes" id="UP000564573"/>
    </source>
</evidence>
<organism evidence="1 2">
    <name type="scientific">Prauserella sediminis</name>
    <dbReference type="NCBI Taxonomy" id="577680"/>
    <lineage>
        <taxon>Bacteria</taxon>
        <taxon>Bacillati</taxon>
        <taxon>Actinomycetota</taxon>
        <taxon>Actinomycetes</taxon>
        <taxon>Pseudonocardiales</taxon>
        <taxon>Pseudonocardiaceae</taxon>
        <taxon>Prauserella</taxon>
        <taxon>Prauserella salsuginis group</taxon>
    </lineage>
</organism>
<protein>
    <recommendedName>
        <fullName evidence="3">Cupin domain-containing protein</fullName>
    </recommendedName>
</protein>
<dbReference type="RefSeq" id="WP_183786822.1">
    <property type="nucleotide sequence ID" value="NZ_JACIBS010000005.1"/>
</dbReference>
<dbReference type="Gene3D" id="2.60.120.10">
    <property type="entry name" value="Jelly Rolls"/>
    <property type="match status" value="1"/>
</dbReference>